<proteinExistence type="predicted"/>
<organism evidence="1 2">
    <name type="scientific">Naganishia friedmannii</name>
    <dbReference type="NCBI Taxonomy" id="89922"/>
    <lineage>
        <taxon>Eukaryota</taxon>
        <taxon>Fungi</taxon>
        <taxon>Dikarya</taxon>
        <taxon>Basidiomycota</taxon>
        <taxon>Agaricomycotina</taxon>
        <taxon>Tremellomycetes</taxon>
        <taxon>Filobasidiales</taxon>
        <taxon>Filobasidiaceae</taxon>
        <taxon>Naganishia</taxon>
    </lineage>
</organism>
<dbReference type="EMBL" id="JASBWT010000004">
    <property type="protein sequence ID" value="KAJ9105292.1"/>
    <property type="molecule type" value="Genomic_DNA"/>
</dbReference>
<comment type="caution">
    <text evidence="1">The sequence shown here is derived from an EMBL/GenBank/DDBJ whole genome shotgun (WGS) entry which is preliminary data.</text>
</comment>
<protein>
    <submittedName>
        <fullName evidence="1">Uncharacterized protein</fullName>
    </submittedName>
</protein>
<keyword evidence="2" id="KW-1185">Reference proteome</keyword>
<accession>A0ACC2W105</accession>
<dbReference type="Proteomes" id="UP001227268">
    <property type="component" value="Unassembled WGS sequence"/>
</dbReference>
<sequence length="144" mass="16107">MSGPTSILGPVAEPAPSQECEYEASISPSEDSGQSEKTTIFSLPSEIVDLFLENVPPSQLQRTALSIQRVFPDIAVSDSHLYRHLRVTNPAQLKPLWYRLREDKYEGEGRLIRAVKSFTMATFRGDADIMNKCDGTEHGYQFLS</sequence>
<evidence type="ECO:0000313" key="2">
    <source>
        <dbReference type="Proteomes" id="UP001227268"/>
    </source>
</evidence>
<gene>
    <name evidence="1" type="ORF">QFC21_001660</name>
</gene>
<evidence type="ECO:0000313" key="1">
    <source>
        <dbReference type="EMBL" id="KAJ9105292.1"/>
    </source>
</evidence>
<reference evidence="1" key="1">
    <citation type="submission" date="2023-04" db="EMBL/GenBank/DDBJ databases">
        <title>Draft Genome sequencing of Naganishia species isolated from polar environments using Oxford Nanopore Technology.</title>
        <authorList>
            <person name="Leo P."/>
            <person name="Venkateswaran K."/>
        </authorList>
    </citation>
    <scope>NUCLEOTIDE SEQUENCE</scope>
    <source>
        <strain evidence="1">MNA-CCFEE 5423</strain>
    </source>
</reference>
<name>A0ACC2W105_9TREE</name>